<evidence type="ECO:0000256" key="3">
    <source>
        <dbReference type="ARBA" id="ARBA00012362"/>
    </source>
</evidence>
<evidence type="ECO:0000256" key="7">
    <source>
        <dbReference type="ARBA" id="ARBA00023141"/>
    </source>
</evidence>
<evidence type="ECO:0000256" key="2">
    <source>
        <dbReference type="ARBA" id="ARBA00004696"/>
    </source>
</evidence>
<dbReference type="GO" id="GO:0004640">
    <property type="term" value="F:phosphoribosylanthranilate isomerase activity"/>
    <property type="evidence" value="ECO:0007669"/>
    <property type="project" value="TreeGrafter"/>
</dbReference>
<evidence type="ECO:0000256" key="4">
    <source>
        <dbReference type="ARBA" id="ARBA00022605"/>
    </source>
</evidence>
<protein>
    <recommendedName>
        <fullName evidence="3">indole-3-glycerol-phosphate synthase</fullName>
        <ecNumber evidence="3">4.1.1.48</ecNumber>
    </recommendedName>
</protein>
<dbReference type="EMBL" id="CDMZ01000783">
    <property type="protein sequence ID" value="CEM21361.1"/>
    <property type="molecule type" value="Genomic_DNA"/>
</dbReference>
<evidence type="ECO:0000256" key="1">
    <source>
        <dbReference type="ARBA" id="ARBA00001633"/>
    </source>
</evidence>
<evidence type="ECO:0000256" key="9">
    <source>
        <dbReference type="SAM" id="MobiDB-lite"/>
    </source>
</evidence>
<evidence type="ECO:0000259" key="10">
    <source>
        <dbReference type="Pfam" id="PF00218"/>
    </source>
</evidence>
<keyword evidence="5" id="KW-0210">Decarboxylase</keyword>
<dbReference type="GO" id="GO:0004425">
    <property type="term" value="F:indole-3-glycerol-phosphate synthase activity"/>
    <property type="evidence" value="ECO:0007669"/>
    <property type="project" value="UniProtKB-EC"/>
</dbReference>
<keyword evidence="6" id="KW-0822">Tryptophan biosynthesis</keyword>
<dbReference type="AlphaFoldDB" id="A0A0G4G1G1"/>
<dbReference type="GO" id="GO:0000162">
    <property type="term" value="P:L-tryptophan biosynthetic process"/>
    <property type="evidence" value="ECO:0007669"/>
    <property type="project" value="UniProtKB-UniPathway"/>
</dbReference>
<evidence type="ECO:0000313" key="11">
    <source>
        <dbReference type="EMBL" id="CEM21361.1"/>
    </source>
</evidence>
<comment type="catalytic activity">
    <reaction evidence="1">
        <text>1-(2-carboxyphenylamino)-1-deoxy-D-ribulose 5-phosphate + H(+) = (1S,2R)-1-C-(indol-3-yl)glycerol 3-phosphate + CO2 + H2O</text>
        <dbReference type="Rhea" id="RHEA:23476"/>
        <dbReference type="ChEBI" id="CHEBI:15377"/>
        <dbReference type="ChEBI" id="CHEBI:15378"/>
        <dbReference type="ChEBI" id="CHEBI:16526"/>
        <dbReference type="ChEBI" id="CHEBI:58613"/>
        <dbReference type="ChEBI" id="CHEBI:58866"/>
        <dbReference type="EC" id="4.1.1.48"/>
    </reaction>
</comment>
<dbReference type="SUPFAM" id="SSF51366">
    <property type="entry name" value="Ribulose-phoshate binding barrel"/>
    <property type="match status" value="1"/>
</dbReference>
<dbReference type="InterPro" id="IPR013798">
    <property type="entry name" value="Indole-3-glycerol_P_synth_dom"/>
</dbReference>
<proteinExistence type="predicted"/>
<evidence type="ECO:0000256" key="8">
    <source>
        <dbReference type="ARBA" id="ARBA00023239"/>
    </source>
</evidence>
<dbReference type="InterPro" id="IPR011060">
    <property type="entry name" value="RibuloseP-bd_barrel"/>
</dbReference>
<dbReference type="InterPro" id="IPR045186">
    <property type="entry name" value="Indole-3-glycerol_P_synth"/>
</dbReference>
<accession>A0A0G4G1G1</accession>
<dbReference type="Gene3D" id="3.20.20.70">
    <property type="entry name" value="Aldolase class I"/>
    <property type="match status" value="1"/>
</dbReference>
<dbReference type="Pfam" id="PF00218">
    <property type="entry name" value="IGPS"/>
    <property type="match status" value="1"/>
</dbReference>
<dbReference type="PANTHER" id="PTHR22854">
    <property type="entry name" value="TRYPTOPHAN BIOSYNTHESIS PROTEIN"/>
    <property type="match status" value="1"/>
</dbReference>
<gene>
    <name evidence="11" type="ORF">Cvel_19631</name>
</gene>
<name>A0A0G4G1G1_9ALVE</name>
<dbReference type="PANTHER" id="PTHR22854:SF2">
    <property type="entry name" value="INDOLE-3-GLYCEROL-PHOSPHATE SYNTHASE"/>
    <property type="match status" value="1"/>
</dbReference>
<evidence type="ECO:0000256" key="5">
    <source>
        <dbReference type="ARBA" id="ARBA00022793"/>
    </source>
</evidence>
<keyword evidence="8" id="KW-0456">Lyase</keyword>
<dbReference type="VEuPathDB" id="CryptoDB:Cvel_19631"/>
<evidence type="ECO:0000256" key="6">
    <source>
        <dbReference type="ARBA" id="ARBA00022822"/>
    </source>
</evidence>
<organism evidence="11">
    <name type="scientific">Chromera velia CCMP2878</name>
    <dbReference type="NCBI Taxonomy" id="1169474"/>
    <lineage>
        <taxon>Eukaryota</taxon>
        <taxon>Sar</taxon>
        <taxon>Alveolata</taxon>
        <taxon>Colpodellida</taxon>
        <taxon>Chromeraceae</taxon>
        <taxon>Chromera</taxon>
    </lineage>
</organism>
<feature type="domain" description="Indole-3-glycerol phosphate synthase" evidence="10">
    <location>
        <begin position="607"/>
        <end position="863"/>
    </location>
</feature>
<keyword evidence="7" id="KW-0057">Aromatic amino acid biosynthesis</keyword>
<dbReference type="EC" id="4.1.1.48" evidence="3"/>
<keyword evidence="4" id="KW-0028">Amino-acid biosynthesis</keyword>
<reference evidence="11" key="1">
    <citation type="submission" date="2014-11" db="EMBL/GenBank/DDBJ databases">
        <authorList>
            <person name="Otto D Thomas"/>
            <person name="Naeem Raeece"/>
        </authorList>
    </citation>
    <scope>NUCLEOTIDE SEQUENCE</scope>
</reference>
<feature type="region of interest" description="Disordered" evidence="9">
    <location>
        <begin position="547"/>
        <end position="572"/>
    </location>
</feature>
<dbReference type="UniPathway" id="UPA00035">
    <property type="reaction ID" value="UER00043"/>
</dbReference>
<comment type="pathway">
    <text evidence="2">Amino-acid biosynthesis; L-tryptophan biosynthesis; L-tryptophan from chorismate: step 4/5.</text>
</comment>
<sequence length="893" mass="98543">MLKPVGRDLCPPLKGLEALLEEDLDTPHSWAHSVHKSKNMTEALQTACALAQAQLEPGTVPDLVLVHVHCMYCDYEGQWETVVPTIRSSLPEGVKLIAGGTVAGTIGNQGPDSGAIEYDNQYSVGVTLARLPGVRFRTFVSSHNTAPHMFDEPYEWSRHFGDIPQSADPVFLVYPSPRYARRQCLDALLLNLDRVYPESPKIGSLITTYGLAASGVVFGWSSDPNSKVDFLPLWRASVRDDPDPERIKWVREMYDKGETPDWSQDGFLGIAMLGDIQARTSSLQGARPVSPVYRVKTVDGPRIVEMVYEEDVVKGVPESEMVVHEPFDEYYRLTMELDRQEAYLLQKQAHIGVEQIPLLQRGDEWPRKMEDGQEEQADADSFMVEEIAAGNFGTAGLTIGQWVKPGQRFAFYVRDGAAGREESASAAKRLAKETSAQTDESGFRTEGLLSFKGINRGKGFFGVDQYEANVIQRAGLEGGRLGGAIADAAIGALQKGATTIVFAAGTVLAQFSPKNLKRKAGKPLFSPSSLGLSDDSEEDAAELDAIPSAVGGKKERLPQPEVAYKPPSTDPDVKITRRDITKAQAAHIFTIQFEPRQEYKPPKYLFEDLVQMKESEIAKYRDRWPMGMLSTRVLSVKNQPFFKQRSLKAALKSQIQKRGWCVIGQMMKASPSFGVLVEHYEPQAFARSFSKNGAAAVSVMVDKQHYYGSYEDCMNARRETRLPIIADDIVVYGWQLLKHKTEGADASVVHANILTDAEIRQNILVAQKMDTEILVKVNSPEQLKRVADIETVDIVVLDNVNFWNLLPDRQRTKRLIEAAPEAIAKIRARGGIILSEGGIETGADMTEVLEMGVDGVSVGEGLLLEGGSPGKKLRRWIMAAKEVKPAPLQGVPA</sequence>
<dbReference type="InterPro" id="IPR013785">
    <property type="entry name" value="Aldolase_TIM"/>
</dbReference>